<evidence type="ECO:0000256" key="1">
    <source>
        <dbReference type="ARBA" id="ARBA00004613"/>
    </source>
</evidence>
<protein>
    <recommendedName>
        <fullName evidence="5">Major royal jelly protein</fullName>
    </recommendedName>
</protein>
<comment type="subcellular location">
    <subcellularLocation>
        <location evidence="1">Secreted</location>
    </subcellularLocation>
</comment>
<comment type="caution">
    <text evidence="3">The sequence shown here is derived from an EMBL/GenBank/DDBJ whole genome shotgun (WGS) entry which is preliminary data.</text>
</comment>
<dbReference type="PANTHER" id="PTHR10009">
    <property type="entry name" value="PROTEIN YELLOW-RELATED"/>
    <property type="match status" value="1"/>
</dbReference>
<keyword evidence="2" id="KW-0964">Secreted</keyword>
<organism evidence="3 4">
    <name type="scientific">Seonamhaeicola algicola</name>
    <dbReference type="NCBI Taxonomy" id="1719036"/>
    <lineage>
        <taxon>Bacteria</taxon>
        <taxon>Pseudomonadati</taxon>
        <taxon>Bacteroidota</taxon>
        <taxon>Flavobacteriia</taxon>
        <taxon>Flavobacteriales</taxon>
        <taxon>Flavobacteriaceae</taxon>
    </lineage>
</organism>
<name>A0A5C7AT84_9FLAO</name>
<dbReference type="EMBL" id="VOSC01000019">
    <property type="protein sequence ID" value="TXE11946.1"/>
    <property type="molecule type" value="Genomic_DNA"/>
</dbReference>
<dbReference type="PROSITE" id="PS51257">
    <property type="entry name" value="PROKAR_LIPOPROTEIN"/>
    <property type="match status" value="1"/>
</dbReference>
<gene>
    <name evidence="3" type="ORF">FUA26_07740</name>
</gene>
<dbReference type="Gene3D" id="2.120.10.30">
    <property type="entry name" value="TolB, C-terminal domain"/>
    <property type="match status" value="1"/>
</dbReference>
<dbReference type="PANTHER" id="PTHR10009:SF18">
    <property type="entry name" value="PROTEIN YELLOW-LIKE PROTEIN"/>
    <property type="match status" value="1"/>
</dbReference>
<keyword evidence="4" id="KW-1185">Reference proteome</keyword>
<evidence type="ECO:0000313" key="4">
    <source>
        <dbReference type="Proteomes" id="UP000321790"/>
    </source>
</evidence>
<reference evidence="4" key="1">
    <citation type="submission" date="2019-08" db="EMBL/GenBank/DDBJ databases">
        <title>Seonamhaeicola sediminis sp. nov., isolated from marine sediment.</title>
        <authorList>
            <person name="Cao W.R."/>
        </authorList>
    </citation>
    <scope>NUCLEOTIDE SEQUENCE [LARGE SCALE GENOMIC DNA]</scope>
    <source>
        <strain evidence="4">Gy8</strain>
    </source>
</reference>
<dbReference type="RefSeq" id="WP_147133933.1">
    <property type="nucleotide sequence ID" value="NZ_VOSC01000019.1"/>
</dbReference>
<dbReference type="GO" id="GO:0005576">
    <property type="term" value="C:extracellular region"/>
    <property type="evidence" value="ECO:0007669"/>
    <property type="project" value="UniProtKB-SubCell"/>
</dbReference>
<sequence length="362" mass="40989">MKLSTYILFLVTILASCKNTEKQTKNNTVKQVEKPTTTPTNKVIEVAQFKGQQVTGVTVSNTGAIFVNFPRWRNNITTSVAQVTNTNNVVSYPNENWNSWKMGSPLSNNTFVCVQSVVAFKNNLYVLDTRNPQFKGVLDAPRIFVFNLKTKTLTKTYTLNENAYFKDSYINDLRIDKKHNSMYCTDSGHGGLVVINLETGANKRILNEHTSTTAEVDHLTFNGKKWNRTVHADGIALNEKQNKLYYHALSGYSLYAINTNDIHTKKESELKNSVIFEAKTAAPDGMIFDDNGNLYFADLENDKIMYRQPNGTIKTLIAGNNVKWADTFSIYNGYLYFTNSRINEVEGDISNMIFTLNKIKIQ</sequence>
<dbReference type="InterPro" id="IPR011042">
    <property type="entry name" value="6-blade_b-propeller_TolB-like"/>
</dbReference>
<evidence type="ECO:0000256" key="2">
    <source>
        <dbReference type="ARBA" id="ARBA00022525"/>
    </source>
</evidence>
<dbReference type="SUPFAM" id="SSF101898">
    <property type="entry name" value="NHL repeat"/>
    <property type="match status" value="1"/>
</dbReference>
<dbReference type="OrthoDB" id="9797664at2"/>
<accession>A0A5C7AT84</accession>
<evidence type="ECO:0008006" key="5">
    <source>
        <dbReference type="Google" id="ProtNLM"/>
    </source>
</evidence>
<evidence type="ECO:0000313" key="3">
    <source>
        <dbReference type="EMBL" id="TXE11946.1"/>
    </source>
</evidence>
<dbReference type="AlphaFoldDB" id="A0A5C7AT84"/>
<dbReference type="Proteomes" id="UP000321790">
    <property type="component" value="Unassembled WGS sequence"/>
</dbReference>
<dbReference type="Pfam" id="PF03022">
    <property type="entry name" value="MRJP"/>
    <property type="match status" value="1"/>
</dbReference>
<dbReference type="InterPro" id="IPR017996">
    <property type="entry name" value="MRJP/yellow-related"/>
</dbReference>
<proteinExistence type="predicted"/>